<dbReference type="EC" id="1.-.-.-" evidence="2"/>
<sequence>MRVFQVEQDWSIEHLQMASKPMPQPAAGEVRLKMRAAALNYRDLIIPSHGYGKRMKDLPLIVLSDGVGVIDAVGAGVTRFQVGERVCPIFYQTWVDGAPNAERMQSSLGCEQDGTMATHLVIPEEGVCRVPAYLSDFEAATLPTAGVTAWRALITEGRLKRGETVLVQGTGGVSLFALQIAKSLGAVVIITSSSDKKLASAKSLGADYLINYEKEPQWWRTVREHTLGVGVAHIVEVGGADTLAQSVRAVRTGGTISLIGVLSGSDPKIPLGQVVTRHIRLQGITVGSRADLEAMLTHFEATRLRPVVDRIFPFEALHSAMHYLASGKHFGKICIRHSV</sequence>
<dbReference type="InterPro" id="IPR052711">
    <property type="entry name" value="Zinc_ADH-like"/>
</dbReference>
<name>A0A375JFT6_9BURK</name>
<dbReference type="Gene3D" id="3.40.50.720">
    <property type="entry name" value="NAD(P)-binding Rossmann-like Domain"/>
    <property type="match status" value="1"/>
</dbReference>
<proteinExistence type="predicted"/>
<dbReference type="Pfam" id="PF00107">
    <property type="entry name" value="ADH_zinc_N"/>
    <property type="match status" value="1"/>
</dbReference>
<evidence type="ECO:0000313" key="3">
    <source>
        <dbReference type="Proteomes" id="UP000256805"/>
    </source>
</evidence>
<dbReference type="SUPFAM" id="SSF51735">
    <property type="entry name" value="NAD(P)-binding Rossmann-fold domains"/>
    <property type="match status" value="1"/>
</dbReference>
<evidence type="ECO:0000259" key="1">
    <source>
        <dbReference type="SMART" id="SM00829"/>
    </source>
</evidence>
<dbReference type="InterPro" id="IPR011032">
    <property type="entry name" value="GroES-like_sf"/>
</dbReference>
<gene>
    <name evidence="2" type="ORF">CBM2634_U580001</name>
</gene>
<dbReference type="InterPro" id="IPR013149">
    <property type="entry name" value="ADH-like_C"/>
</dbReference>
<evidence type="ECO:0000313" key="2">
    <source>
        <dbReference type="EMBL" id="SPS02990.1"/>
    </source>
</evidence>
<dbReference type="Pfam" id="PF08240">
    <property type="entry name" value="ADH_N"/>
    <property type="match status" value="1"/>
</dbReference>
<reference evidence="2 3" key="1">
    <citation type="submission" date="2018-01" db="EMBL/GenBank/DDBJ databases">
        <authorList>
            <person name="Gaut B.S."/>
            <person name="Morton B.R."/>
            <person name="Clegg M.T."/>
            <person name="Duvall M.R."/>
        </authorList>
    </citation>
    <scope>NUCLEOTIDE SEQUENCE [LARGE SCALE GENOMIC DNA]</scope>
    <source>
        <strain evidence="2">Cupriavidus taiwanensis cmp 52</strain>
    </source>
</reference>
<dbReference type="InterPro" id="IPR036291">
    <property type="entry name" value="NAD(P)-bd_dom_sf"/>
</dbReference>
<dbReference type="PANTHER" id="PTHR45033">
    <property type="match status" value="1"/>
</dbReference>
<dbReference type="InterPro" id="IPR013154">
    <property type="entry name" value="ADH-like_N"/>
</dbReference>
<dbReference type="CDD" id="cd08276">
    <property type="entry name" value="MDR7"/>
    <property type="match status" value="1"/>
</dbReference>
<dbReference type="SMART" id="SM00829">
    <property type="entry name" value="PKS_ER"/>
    <property type="match status" value="1"/>
</dbReference>
<dbReference type="PANTHER" id="PTHR45033:SF2">
    <property type="entry name" value="ZINC-TYPE ALCOHOL DEHYDROGENASE-LIKE PROTEIN C1773.06C"/>
    <property type="match status" value="1"/>
</dbReference>
<dbReference type="Proteomes" id="UP000256805">
    <property type="component" value="Unassembled WGS sequence"/>
</dbReference>
<dbReference type="GO" id="GO:0016491">
    <property type="term" value="F:oxidoreductase activity"/>
    <property type="evidence" value="ECO:0007669"/>
    <property type="project" value="UniProtKB-KW"/>
</dbReference>
<feature type="domain" description="Enoyl reductase (ER)" evidence="1">
    <location>
        <begin position="10"/>
        <end position="335"/>
    </location>
</feature>
<dbReference type="RefSeq" id="WP_116386562.1">
    <property type="nucleotide sequence ID" value="NZ_OVTA01000125.1"/>
</dbReference>
<dbReference type="AlphaFoldDB" id="A0A375JFT6"/>
<organism evidence="2 3">
    <name type="scientific">Cupriavidus taiwanensis</name>
    <dbReference type="NCBI Taxonomy" id="164546"/>
    <lineage>
        <taxon>Bacteria</taxon>
        <taxon>Pseudomonadati</taxon>
        <taxon>Pseudomonadota</taxon>
        <taxon>Betaproteobacteria</taxon>
        <taxon>Burkholderiales</taxon>
        <taxon>Burkholderiaceae</taxon>
        <taxon>Cupriavidus</taxon>
    </lineage>
</organism>
<protein>
    <submittedName>
        <fullName evidence="2">Putative Zinc-containing alcohol dehydrogenase</fullName>
        <ecNumber evidence="2">1.-.-.-</ecNumber>
    </submittedName>
</protein>
<dbReference type="InterPro" id="IPR020843">
    <property type="entry name" value="ER"/>
</dbReference>
<accession>A0A375JFT6</accession>
<dbReference type="EMBL" id="OVTA01000125">
    <property type="protein sequence ID" value="SPS02990.1"/>
    <property type="molecule type" value="Genomic_DNA"/>
</dbReference>
<dbReference type="Gene3D" id="3.90.180.10">
    <property type="entry name" value="Medium-chain alcohol dehydrogenases, catalytic domain"/>
    <property type="match status" value="1"/>
</dbReference>
<keyword evidence="2" id="KW-0560">Oxidoreductase</keyword>
<dbReference type="SUPFAM" id="SSF50129">
    <property type="entry name" value="GroES-like"/>
    <property type="match status" value="1"/>
</dbReference>